<feature type="transmembrane region" description="Helical" evidence="1">
    <location>
        <begin position="6"/>
        <end position="25"/>
    </location>
</feature>
<keyword evidence="1" id="KW-1133">Transmembrane helix</keyword>
<sequence>MSPDNLFLICNYAVIPAWLLLLLLPHHRATQFLVHAVWVPLLLGPFYIWALFFGAPSPEGSGFGSLEGVMLLFQSPTAVLGGWIHYLVFDLFIGAWIVRDALRQGINHWLTTPMLFATLMAGPAGLMLYLLLRLAVARTYRLDESISQG</sequence>
<name>A0ABZ0HXU6_9GAMM</name>
<dbReference type="RefSeq" id="WP_407346639.1">
    <property type="nucleotide sequence ID" value="NZ_CP136864.1"/>
</dbReference>
<evidence type="ECO:0000313" key="3">
    <source>
        <dbReference type="Proteomes" id="UP001626537"/>
    </source>
</evidence>
<proteinExistence type="predicted"/>
<keyword evidence="3" id="KW-1185">Reference proteome</keyword>
<dbReference type="Proteomes" id="UP001626537">
    <property type="component" value="Chromosome"/>
</dbReference>
<feature type="transmembrane region" description="Helical" evidence="1">
    <location>
        <begin position="110"/>
        <end position="132"/>
    </location>
</feature>
<dbReference type="Pfam" id="PF14108">
    <property type="entry name" value="ABA4-like"/>
    <property type="match status" value="1"/>
</dbReference>
<reference evidence="2 3" key="1">
    <citation type="submission" date="2023-10" db="EMBL/GenBank/DDBJ databases">
        <title>Two novel species belonging to the OM43/NOR5 clade.</title>
        <authorList>
            <person name="Park M."/>
        </authorList>
    </citation>
    <scope>NUCLEOTIDE SEQUENCE [LARGE SCALE GENOMIC DNA]</scope>
    <source>
        <strain evidence="2 3">IMCC43200</strain>
    </source>
</reference>
<organism evidence="2 3">
    <name type="scientific">Congregibacter variabilis</name>
    <dbReference type="NCBI Taxonomy" id="3081200"/>
    <lineage>
        <taxon>Bacteria</taxon>
        <taxon>Pseudomonadati</taxon>
        <taxon>Pseudomonadota</taxon>
        <taxon>Gammaproteobacteria</taxon>
        <taxon>Cellvibrionales</taxon>
        <taxon>Halieaceae</taxon>
        <taxon>Congregibacter</taxon>
    </lineage>
</organism>
<dbReference type="InterPro" id="IPR025461">
    <property type="entry name" value="ABA4-like"/>
</dbReference>
<feature type="transmembrane region" description="Helical" evidence="1">
    <location>
        <begin position="32"/>
        <end position="55"/>
    </location>
</feature>
<feature type="transmembrane region" description="Helical" evidence="1">
    <location>
        <begin position="75"/>
        <end position="98"/>
    </location>
</feature>
<evidence type="ECO:0000256" key="1">
    <source>
        <dbReference type="SAM" id="Phobius"/>
    </source>
</evidence>
<keyword evidence="1" id="KW-0472">Membrane</keyword>
<keyword evidence="1" id="KW-0812">Transmembrane</keyword>
<accession>A0ABZ0HXU6</accession>
<dbReference type="EMBL" id="CP136864">
    <property type="protein sequence ID" value="WOJ92064.1"/>
    <property type="molecule type" value="Genomic_DNA"/>
</dbReference>
<protein>
    <submittedName>
        <fullName evidence="2">ABA4-like family protein</fullName>
    </submittedName>
</protein>
<evidence type="ECO:0000313" key="2">
    <source>
        <dbReference type="EMBL" id="WOJ92064.1"/>
    </source>
</evidence>
<gene>
    <name evidence="2" type="ORF">R0135_09725</name>
</gene>